<dbReference type="InterPro" id="IPR001173">
    <property type="entry name" value="Glyco_trans_2-like"/>
</dbReference>
<proteinExistence type="predicted"/>
<feature type="domain" description="Glycosyltransferase 2-like" evidence="1">
    <location>
        <begin position="32"/>
        <end position="164"/>
    </location>
</feature>
<evidence type="ECO:0000313" key="3">
    <source>
        <dbReference type="Proteomes" id="UP000263642"/>
    </source>
</evidence>
<reference evidence="2 3" key="1">
    <citation type="journal article" date="2018" name="Nat. Biotechnol.">
        <title>A standardized bacterial taxonomy based on genome phylogeny substantially revises the tree of life.</title>
        <authorList>
            <person name="Parks D.H."/>
            <person name="Chuvochina M."/>
            <person name="Waite D.W."/>
            <person name="Rinke C."/>
            <person name="Skarshewski A."/>
            <person name="Chaumeil P.A."/>
            <person name="Hugenholtz P."/>
        </authorList>
    </citation>
    <scope>NUCLEOTIDE SEQUENCE [LARGE SCALE GENOMIC DNA]</scope>
    <source>
        <strain evidence="2">UBA9375</strain>
    </source>
</reference>
<accession>A0A3D3RCE4</accession>
<evidence type="ECO:0000259" key="1">
    <source>
        <dbReference type="Pfam" id="PF00535"/>
    </source>
</evidence>
<organism evidence="2 3">
    <name type="scientific">Gimesia maris</name>
    <dbReference type="NCBI Taxonomy" id="122"/>
    <lineage>
        <taxon>Bacteria</taxon>
        <taxon>Pseudomonadati</taxon>
        <taxon>Planctomycetota</taxon>
        <taxon>Planctomycetia</taxon>
        <taxon>Planctomycetales</taxon>
        <taxon>Planctomycetaceae</taxon>
        <taxon>Gimesia</taxon>
    </lineage>
</organism>
<sequence length="486" mass="55586">MVGNAIWPYDTQAVIQQKPHIKSTPACSQKVSIVIAARNNSAYLAETIESAFNQTIPCEVIYTDDCSFDDSINIARQYQNRGLILLESPCHTGVCETRNRGAEIARGDYLLFLDGDDILPLDYVKKHLEKMSPDTPFAYGGAEAFGDYSTLWNAPEWTDGRLWLRNFVNTSALWNRQAFETAGRWRNKINTMWDWDLALRGSRLGTPVRSNAVLRYRQHADSWSANIKTKYQQRQEILLPQMRQICSRLSIGSIISGRVADFFPQWISAISQSVNLINSPEPVELVLLDNTNNTSTLRKMRDEVSRYVNTFETIRILPHPTSITFSDEKERRDKTARFMAQACNRLRFEMRGDIHWLIEDDILVPLEAGVNLISNLTADWVPPNAVSGCYRNRHTESQYVGGLFDDHHIVNAFSDIGGETRVVDYCGTGCLMYWKDRTPRYWNSHYRNMPAHDWEWCSQLKSSDGVILMLPSVHCGHAKSPSEILY</sequence>
<name>A0A3D3RCE4_9PLAN</name>
<dbReference type="PANTHER" id="PTHR43685:SF2">
    <property type="entry name" value="GLYCOSYLTRANSFERASE 2-LIKE DOMAIN-CONTAINING PROTEIN"/>
    <property type="match status" value="1"/>
</dbReference>
<evidence type="ECO:0000313" key="2">
    <source>
        <dbReference type="EMBL" id="HCO25270.1"/>
    </source>
</evidence>
<dbReference type="Gene3D" id="3.90.550.10">
    <property type="entry name" value="Spore Coat Polysaccharide Biosynthesis Protein SpsA, Chain A"/>
    <property type="match status" value="2"/>
</dbReference>
<dbReference type="PANTHER" id="PTHR43685">
    <property type="entry name" value="GLYCOSYLTRANSFERASE"/>
    <property type="match status" value="1"/>
</dbReference>
<protein>
    <recommendedName>
        <fullName evidence="1">Glycosyltransferase 2-like domain-containing protein</fullName>
    </recommendedName>
</protein>
<comment type="caution">
    <text evidence="2">The sequence shown here is derived from an EMBL/GenBank/DDBJ whole genome shotgun (WGS) entry which is preliminary data.</text>
</comment>
<gene>
    <name evidence="2" type="ORF">DIT97_20435</name>
</gene>
<dbReference type="Proteomes" id="UP000263642">
    <property type="component" value="Unassembled WGS sequence"/>
</dbReference>
<dbReference type="SUPFAM" id="SSF53448">
    <property type="entry name" value="Nucleotide-diphospho-sugar transferases"/>
    <property type="match status" value="2"/>
</dbReference>
<dbReference type="AlphaFoldDB" id="A0A3D3RCE4"/>
<dbReference type="EMBL" id="DQAY01000121">
    <property type="protein sequence ID" value="HCO25270.1"/>
    <property type="molecule type" value="Genomic_DNA"/>
</dbReference>
<dbReference type="InterPro" id="IPR050834">
    <property type="entry name" value="Glycosyltransf_2"/>
</dbReference>
<dbReference type="RefSeq" id="WP_278444186.1">
    <property type="nucleotide sequence ID" value="NZ_CAXBMG010000030.1"/>
</dbReference>
<dbReference type="InterPro" id="IPR029044">
    <property type="entry name" value="Nucleotide-diphossugar_trans"/>
</dbReference>
<dbReference type="Pfam" id="PF00535">
    <property type="entry name" value="Glycos_transf_2"/>
    <property type="match status" value="1"/>
</dbReference>